<comment type="caution">
    <text evidence="1">The sequence shown here is derived from an EMBL/GenBank/DDBJ whole genome shotgun (WGS) entry which is preliminary data.</text>
</comment>
<organism evidence="1 2">
    <name type="scientific">Taklimakanibacter albus</name>
    <dbReference type="NCBI Taxonomy" id="2800327"/>
    <lineage>
        <taxon>Bacteria</taxon>
        <taxon>Pseudomonadati</taxon>
        <taxon>Pseudomonadota</taxon>
        <taxon>Alphaproteobacteria</taxon>
        <taxon>Hyphomicrobiales</taxon>
        <taxon>Aestuariivirgaceae</taxon>
        <taxon>Taklimakanibacter</taxon>
    </lineage>
</organism>
<proteinExistence type="predicted"/>
<reference evidence="1" key="1">
    <citation type="submission" date="2021-01" db="EMBL/GenBank/DDBJ databases">
        <authorList>
            <person name="Sun Q."/>
        </authorList>
    </citation>
    <scope>NUCLEOTIDE SEQUENCE</scope>
    <source>
        <strain evidence="1">YIM B02566</strain>
    </source>
</reference>
<dbReference type="Proteomes" id="UP000616151">
    <property type="component" value="Unassembled WGS sequence"/>
</dbReference>
<protein>
    <submittedName>
        <fullName evidence="1">Uncharacterized protein</fullName>
    </submittedName>
</protein>
<dbReference type="EMBL" id="JAENHL010000006">
    <property type="protein sequence ID" value="MBK1866407.1"/>
    <property type="molecule type" value="Genomic_DNA"/>
</dbReference>
<keyword evidence="2" id="KW-1185">Reference proteome</keyword>
<evidence type="ECO:0000313" key="1">
    <source>
        <dbReference type="EMBL" id="MBK1866407.1"/>
    </source>
</evidence>
<gene>
    <name evidence="1" type="ORF">JHL16_08600</name>
</gene>
<sequence>MSDFTEAQIRASLDGTFTSVGGRRAAVPPDFSPSHEQPFAAAGRNWITETKARAILAHVRTGATYQATARLFKVSHSTVSDISRGRTWKCLQEASYGQ</sequence>
<name>A0ACC5R1D3_9HYPH</name>
<accession>A0ACC5R1D3</accession>
<evidence type="ECO:0000313" key="2">
    <source>
        <dbReference type="Proteomes" id="UP000616151"/>
    </source>
</evidence>